<name>A0ACB8XXV9_9ASTR</name>
<organism evidence="1 2">
    <name type="scientific">Smallanthus sonchifolius</name>
    <dbReference type="NCBI Taxonomy" id="185202"/>
    <lineage>
        <taxon>Eukaryota</taxon>
        <taxon>Viridiplantae</taxon>
        <taxon>Streptophyta</taxon>
        <taxon>Embryophyta</taxon>
        <taxon>Tracheophyta</taxon>
        <taxon>Spermatophyta</taxon>
        <taxon>Magnoliopsida</taxon>
        <taxon>eudicotyledons</taxon>
        <taxon>Gunneridae</taxon>
        <taxon>Pentapetalae</taxon>
        <taxon>asterids</taxon>
        <taxon>campanulids</taxon>
        <taxon>Asterales</taxon>
        <taxon>Asteraceae</taxon>
        <taxon>Asteroideae</taxon>
        <taxon>Heliantheae alliance</taxon>
        <taxon>Millerieae</taxon>
        <taxon>Smallanthus</taxon>
    </lineage>
</organism>
<comment type="caution">
    <text evidence="1">The sequence shown here is derived from an EMBL/GenBank/DDBJ whole genome shotgun (WGS) entry which is preliminary data.</text>
</comment>
<protein>
    <submittedName>
        <fullName evidence="1">Uncharacterized protein</fullName>
    </submittedName>
</protein>
<proteinExistence type="predicted"/>
<sequence>MKNYNCCLNQVIFNLFLSFLVCSKRSGRPYLLFWVTKVDLNRIIKYKQSNYLNSNRFIRIFSNPLQLHHVCRIFSADIKFQFSFLSSMNNLGVYAMNLIH</sequence>
<gene>
    <name evidence="1" type="ORF">L1987_85848</name>
</gene>
<reference evidence="1 2" key="2">
    <citation type="journal article" date="2022" name="Mol. Ecol. Resour.">
        <title>The genomes of chicory, endive, great burdock and yacon provide insights into Asteraceae paleo-polyploidization history and plant inulin production.</title>
        <authorList>
            <person name="Fan W."/>
            <person name="Wang S."/>
            <person name="Wang H."/>
            <person name="Wang A."/>
            <person name="Jiang F."/>
            <person name="Liu H."/>
            <person name="Zhao H."/>
            <person name="Xu D."/>
            <person name="Zhang Y."/>
        </authorList>
    </citation>
    <scope>NUCLEOTIDE SEQUENCE [LARGE SCALE GENOMIC DNA]</scope>
    <source>
        <strain evidence="2">cv. Yunnan</strain>
        <tissue evidence="1">Leaves</tissue>
    </source>
</reference>
<evidence type="ECO:0000313" key="1">
    <source>
        <dbReference type="EMBL" id="KAI3676246.1"/>
    </source>
</evidence>
<accession>A0ACB8XXV9</accession>
<dbReference type="EMBL" id="CM042046">
    <property type="protein sequence ID" value="KAI3676246.1"/>
    <property type="molecule type" value="Genomic_DNA"/>
</dbReference>
<dbReference type="Proteomes" id="UP001056120">
    <property type="component" value="Linkage Group LG29"/>
</dbReference>
<evidence type="ECO:0000313" key="2">
    <source>
        <dbReference type="Proteomes" id="UP001056120"/>
    </source>
</evidence>
<keyword evidence="2" id="KW-1185">Reference proteome</keyword>
<reference evidence="2" key="1">
    <citation type="journal article" date="2022" name="Mol. Ecol. Resour.">
        <title>The genomes of chicory, endive, great burdock and yacon provide insights into Asteraceae palaeo-polyploidization history and plant inulin production.</title>
        <authorList>
            <person name="Fan W."/>
            <person name="Wang S."/>
            <person name="Wang H."/>
            <person name="Wang A."/>
            <person name="Jiang F."/>
            <person name="Liu H."/>
            <person name="Zhao H."/>
            <person name="Xu D."/>
            <person name="Zhang Y."/>
        </authorList>
    </citation>
    <scope>NUCLEOTIDE SEQUENCE [LARGE SCALE GENOMIC DNA]</scope>
    <source>
        <strain evidence="2">cv. Yunnan</strain>
    </source>
</reference>